<dbReference type="SUPFAM" id="SSF101912">
    <property type="entry name" value="Sema domain"/>
    <property type="match status" value="1"/>
</dbReference>
<accession>A0A5F8GTK3</accession>
<reference evidence="8" key="2">
    <citation type="submission" date="2025-08" db="UniProtKB">
        <authorList>
            <consortium name="Ensembl"/>
        </authorList>
    </citation>
    <scope>IDENTIFICATION</scope>
</reference>
<feature type="signal peptide" evidence="6">
    <location>
        <begin position="1"/>
        <end position="20"/>
    </location>
</feature>
<dbReference type="PANTHER" id="PTHR22625">
    <property type="entry name" value="PLEXIN"/>
    <property type="match status" value="1"/>
</dbReference>
<evidence type="ECO:0000256" key="2">
    <source>
        <dbReference type="ARBA" id="ARBA00023136"/>
    </source>
</evidence>
<organism evidence="8 9">
    <name type="scientific">Monodelphis domestica</name>
    <name type="common">Gray short-tailed opossum</name>
    <dbReference type="NCBI Taxonomy" id="13616"/>
    <lineage>
        <taxon>Eukaryota</taxon>
        <taxon>Metazoa</taxon>
        <taxon>Chordata</taxon>
        <taxon>Craniata</taxon>
        <taxon>Vertebrata</taxon>
        <taxon>Euteleostomi</taxon>
        <taxon>Mammalia</taxon>
        <taxon>Metatheria</taxon>
        <taxon>Didelphimorphia</taxon>
        <taxon>Didelphidae</taxon>
        <taxon>Monodelphis</taxon>
    </lineage>
</organism>
<comment type="caution">
    <text evidence="5">Lacks conserved residue(s) required for the propagation of feature annotation.</text>
</comment>
<evidence type="ECO:0000256" key="3">
    <source>
        <dbReference type="ARBA" id="ARBA00023157"/>
    </source>
</evidence>
<keyword evidence="2" id="KW-0472">Membrane</keyword>
<dbReference type="Bgee" id="ENSMODG00000044283">
    <property type="expression patterns" value="Expressed in adult mammalian kidney and 16 other cell types or tissues"/>
</dbReference>
<dbReference type="SMART" id="SM00423">
    <property type="entry name" value="PSI"/>
    <property type="match status" value="1"/>
</dbReference>
<dbReference type="SUPFAM" id="SSF103575">
    <property type="entry name" value="Plexin repeat"/>
    <property type="match status" value="1"/>
</dbReference>
<dbReference type="InParanoid" id="A0A5F8GTK3"/>
<dbReference type="AlphaFoldDB" id="A0A5F8GTK3"/>
<dbReference type="InterPro" id="IPR031148">
    <property type="entry name" value="Plexin"/>
</dbReference>
<dbReference type="PANTHER" id="PTHR22625:SF9">
    <property type="entry name" value="PLEXIN-B2"/>
    <property type="match status" value="1"/>
</dbReference>
<dbReference type="FunFam" id="2.130.10.10:FF:000281">
    <property type="entry name" value="Plexin B2"/>
    <property type="match status" value="1"/>
</dbReference>
<evidence type="ECO:0000313" key="8">
    <source>
        <dbReference type="Ensembl" id="ENSMODP00000050561.1"/>
    </source>
</evidence>
<evidence type="ECO:0000256" key="1">
    <source>
        <dbReference type="ARBA" id="ARBA00004370"/>
    </source>
</evidence>
<dbReference type="Proteomes" id="UP000002280">
    <property type="component" value="Chromosome 8"/>
</dbReference>
<protein>
    <recommendedName>
        <fullName evidence="7">Sema domain-containing protein</fullName>
    </recommendedName>
</protein>
<keyword evidence="3" id="KW-1015">Disulfide bond</keyword>
<dbReference type="Pfam" id="PF01403">
    <property type="entry name" value="Sema"/>
    <property type="match status" value="1"/>
</dbReference>
<evidence type="ECO:0000259" key="7">
    <source>
        <dbReference type="PROSITE" id="PS51004"/>
    </source>
</evidence>
<dbReference type="Gene3D" id="3.30.1680.10">
    <property type="entry name" value="ligand-binding face of the semaphorins, domain 2"/>
    <property type="match status" value="1"/>
</dbReference>
<dbReference type="GO" id="GO:0017154">
    <property type="term" value="F:semaphorin receptor activity"/>
    <property type="evidence" value="ECO:0007669"/>
    <property type="project" value="InterPro"/>
</dbReference>
<proteinExistence type="predicted"/>
<keyword evidence="4" id="KW-0325">Glycoprotein</keyword>
<dbReference type="GeneTree" id="ENSGT01150000286928"/>
<dbReference type="Gene3D" id="2.130.10.10">
    <property type="entry name" value="YVTN repeat-like/Quinoprotein amine dehydrogenase"/>
    <property type="match status" value="1"/>
</dbReference>
<keyword evidence="6" id="KW-0732">Signal</keyword>
<dbReference type="InterPro" id="IPR016201">
    <property type="entry name" value="PSI"/>
</dbReference>
<dbReference type="Ensembl" id="ENSMODT00000084610.1">
    <property type="protein sequence ID" value="ENSMODP00000050561.1"/>
    <property type="gene ID" value="ENSMODG00000044283.1"/>
</dbReference>
<dbReference type="STRING" id="13616.ENSMODP00000050561"/>
<dbReference type="InterPro" id="IPR036352">
    <property type="entry name" value="Semap_dom_sf"/>
</dbReference>
<dbReference type="InterPro" id="IPR002165">
    <property type="entry name" value="Plexin_repeat"/>
</dbReference>
<dbReference type="GO" id="GO:0016020">
    <property type="term" value="C:membrane"/>
    <property type="evidence" value="ECO:0007669"/>
    <property type="project" value="UniProtKB-SubCell"/>
</dbReference>
<dbReference type="SMART" id="SM00630">
    <property type="entry name" value="Sema"/>
    <property type="match status" value="1"/>
</dbReference>
<sequence>MASWVWTLILLSSSWPAGHGSRPWKLEFFRSKTELNHLVVDEVSGTVYLGAVNALYQLTADLQLVHAVETGPALDNKKCTPPIEPSQCQEAVDMDNVNKLLLLDRPAGRLVECGSLFKGICALRELGNISHRIFYEDSSGEKSFVASNDERVSTVGLVTSVGKDDGDGGPGERVLFVGKGNGPHDNGIIISTRLLDRKDGKEAFEAYTDHTAFKAGYLSANTQQFVAVFEDGDYVFFIFNQQDKQPAKNRTIVARMCKQDSFYYSYFEMDLECQGASGDVYSICHAAFVAPGPTPEASQVLFAVFSKDSKGSGGTPRSALCLFPLEKIHQKMEENRNKCYMGAQGSSSETFYKPFHGDIQCVSHGMASQSFRCGSEHLPYPLGSRDGLVGTATLQRDGMNLTAVTVTTENGHTVVLLGTSGGRIHKVFLRADGTSMEYGSILVEMNKRIERDLVFSTNGTNLYVMTQDKVLRFPVQECLSYTTCEQCKESRDPYCGWCVLEGRCTRKINCLRAEEKNHWLWSWGDSCVTVTSAQPQNMSRRAQGERLMRGLPTHQTFILSLSTDHVEVLIILTFLRTPVFLTSHMYPFYDCKEAMSLKENVP</sequence>
<reference evidence="8" key="3">
    <citation type="submission" date="2025-09" db="UniProtKB">
        <authorList>
            <consortium name="Ensembl"/>
        </authorList>
    </citation>
    <scope>IDENTIFICATION</scope>
</reference>
<evidence type="ECO:0000256" key="5">
    <source>
        <dbReference type="PROSITE-ProRule" id="PRU00352"/>
    </source>
</evidence>
<evidence type="ECO:0000256" key="6">
    <source>
        <dbReference type="SAM" id="SignalP"/>
    </source>
</evidence>
<reference evidence="8 9" key="1">
    <citation type="journal article" date="2007" name="Nature">
        <title>Genome of the marsupial Monodelphis domestica reveals innovation in non-coding sequences.</title>
        <authorList>
            <person name="Mikkelsen T.S."/>
            <person name="Wakefield M.J."/>
            <person name="Aken B."/>
            <person name="Amemiya C.T."/>
            <person name="Chang J.L."/>
            <person name="Duke S."/>
            <person name="Garber M."/>
            <person name="Gentles A.J."/>
            <person name="Goodstadt L."/>
            <person name="Heger A."/>
            <person name="Jurka J."/>
            <person name="Kamal M."/>
            <person name="Mauceli E."/>
            <person name="Searle S.M."/>
            <person name="Sharpe T."/>
            <person name="Baker M.L."/>
            <person name="Batzer M.A."/>
            <person name="Benos P.V."/>
            <person name="Belov K."/>
            <person name="Clamp M."/>
            <person name="Cook A."/>
            <person name="Cuff J."/>
            <person name="Das R."/>
            <person name="Davidow L."/>
            <person name="Deakin J.E."/>
            <person name="Fazzari M.J."/>
            <person name="Glass J.L."/>
            <person name="Grabherr M."/>
            <person name="Greally J.M."/>
            <person name="Gu W."/>
            <person name="Hore T.A."/>
            <person name="Huttley G.A."/>
            <person name="Kleber M."/>
            <person name="Jirtle R.L."/>
            <person name="Koina E."/>
            <person name="Lee J.T."/>
            <person name="Mahony S."/>
            <person name="Marra M.A."/>
            <person name="Miller R.D."/>
            <person name="Nicholls R.D."/>
            <person name="Oda M."/>
            <person name="Papenfuss A.T."/>
            <person name="Parra Z.E."/>
            <person name="Pollock D.D."/>
            <person name="Ray D.A."/>
            <person name="Schein J.E."/>
            <person name="Speed T.P."/>
            <person name="Thompson K."/>
            <person name="VandeBerg J.L."/>
            <person name="Wade C.M."/>
            <person name="Walker J.A."/>
            <person name="Waters P.D."/>
            <person name="Webber C."/>
            <person name="Weidman J.R."/>
            <person name="Xie X."/>
            <person name="Zody M.C."/>
            <person name="Baldwin J."/>
            <person name="Abdouelleil A."/>
            <person name="Abdulkadir J."/>
            <person name="Abebe A."/>
            <person name="Abera B."/>
            <person name="Abreu J."/>
            <person name="Acer S.C."/>
            <person name="Aftuck L."/>
            <person name="Alexander A."/>
            <person name="An P."/>
            <person name="Anderson E."/>
            <person name="Anderson S."/>
            <person name="Arachi H."/>
            <person name="Azer M."/>
            <person name="Bachantsang P."/>
            <person name="Barry A."/>
            <person name="Bayul T."/>
            <person name="Berlin A."/>
            <person name="Bessette D."/>
            <person name="Bloom T."/>
            <person name="Bloom T."/>
            <person name="Boguslavskiy L."/>
            <person name="Bonnet C."/>
            <person name="Boukhgalter B."/>
            <person name="Bourzgui I."/>
            <person name="Brown A."/>
            <person name="Cahill P."/>
            <person name="Channer S."/>
            <person name="Cheshatsang Y."/>
            <person name="Chuda L."/>
            <person name="Citroen M."/>
            <person name="Collymore A."/>
            <person name="Cooke P."/>
            <person name="Costello M."/>
            <person name="D'Aco K."/>
            <person name="Daza R."/>
            <person name="De Haan G."/>
            <person name="DeGray S."/>
            <person name="DeMaso C."/>
            <person name="Dhargay N."/>
            <person name="Dooley K."/>
            <person name="Dooley E."/>
            <person name="Doricent M."/>
            <person name="Dorje P."/>
            <person name="Dorjee K."/>
            <person name="Dupes A."/>
            <person name="Elong R."/>
            <person name="Falk J."/>
            <person name="Farina A."/>
            <person name="Faro S."/>
            <person name="Ferguson D."/>
            <person name="Fisher S."/>
            <person name="Foley C.D."/>
            <person name="Franke A."/>
            <person name="Friedrich D."/>
            <person name="Gadbois L."/>
            <person name="Gearin G."/>
            <person name="Gearin C.R."/>
            <person name="Giannoukos G."/>
            <person name="Goode T."/>
            <person name="Graham J."/>
            <person name="Grandbois E."/>
            <person name="Grewal S."/>
            <person name="Gyaltsen K."/>
            <person name="Hafez N."/>
            <person name="Hagos B."/>
            <person name="Hall J."/>
            <person name="Henson C."/>
            <person name="Hollinger A."/>
            <person name="Honan T."/>
            <person name="Huard M.D."/>
            <person name="Hughes L."/>
            <person name="Hurhula B."/>
            <person name="Husby M.E."/>
            <person name="Kamat A."/>
            <person name="Kanga B."/>
            <person name="Kashin S."/>
            <person name="Khazanovich D."/>
            <person name="Kisner P."/>
            <person name="Lance K."/>
            <person name="Lara M."/>
            <person name="Lee W."/>
            <person name="Lennon N."/>
            <person name="Letendre F."/>
            <person name="LeVine R."/>
            <person name="Lipovsky A."/>
            <person name="Liu X."/>
            <person name="Liu J."/>
            <person name="Liu S."/>
            <person name="Lokyitsang T."/>
            <person name="Lokyitsang Y."/>
            <person name="Lubonja R."/>
            <person name="Lui A."/>
            <person name="MacDonald P."/>
            <person name="Magnisalis V."/>
            <person name="Maru K."/>
            <person name="Matthews C."/>
            <person name="McCusker W."/>
            <person name="McDonough S."/>
            <person name="Mehta T."/>
            <person name="Meldrim J."/>
            <person name="Meneus L."/>
            <person name="Mihai O."/>
            <person name="Mihalev A."/>
            <person name="Mihova T."/>
            <person name="Mittelman R."/>
            <person name="Mlenga V."/>
            <person name="Montmayeur A."/>
            <person name="Mulrain L."/>
            <person name="Navidi A."/>
            <person name="Naylor J."/>
            <person name="Negash T."/>
            <person name="Nguyen T."/>
            <person name="Nguyen N."/>
            <person name="Nicol R."/>
            <person name="Norbu C."/>
            <person name="Norbu N."/>
            <person name="Novod N."/>
            <person name="O'Neill B."/>
            <person name="Osman S."/>
            <person name="Markiewicz E."/>
            <person name="Oyono O.L."/>
            <person name="Patti C."/>
            <person name="Phunkhang P."/>
            <person name="Pierre F."/>
            <person name="Priest M."/>
            <person name="Raghuraman S."/>
            <person name="Rege F."/>
            <person name="Reyes R."/>
            <person name="Rise C."/>
            <person name="Rogov P."/>
            <person name="Ross K."/>
            <person name="Ryan E."/>
            <person name="Settipalli S."/>
            <person name="Shea T."/>
            <person name="Sherpa N."/>
            <person name="Shi L."/>
            <person name="Shih D."/>
            <person name="Sparrow T."/>
            <person name="Spaulding J."/>
            <person name="Stalker J."/>
            <person name="Stange-Thomann N."/>
            <person name="Stavropoulos S."/>
            <person name="Stone C."/>
            <person name="Strader C."/>
            <person name="Tesfaye S."/>
            <person name="Thomson T."/>
            <person name="Thoulutsang Y."/>
            <person name="Thoulutsang D."/>
            <person name="Topham K."/>
            <person name="Topping I."/>
            <person name="Tsamla T."/>
            <person name="Vassiliev H."/>
            <person name="Vo A."/>
            <person name="Wangchuk T."/>
            <person name="Wangdi T."/>
            <person name="Weiand M."/>
            <person name="Wilkinson J."/>
            <person name="Wilson A."/>
            <person name="Yadav S."/>
            <person name="Young G."/>
            <person name="Yu Q."/>
            <person name="Zembek L."/>
            <person name="Zhong D."/>
            <person name="Zimmer A."/>
            <person name="Zwirko Z."/>
            <person name="Jaffe D.B."/>
            <person name="Alvarez P."/>
            <person name="Brockman W."/>
            <person name="Butler J."/>
            <person name="Chin C."/>
            <person name="Gnerre S."/>
            <person name="MacCallum I."/>
            <person name="Graves J.A."/>
            <person name="Ponting C.P."/>
            <person name="Breen M."/>
            <person name="Samollow P.B."/>
            <person name="Lander E.S."/>
            <person name="Lindblad-Toh K."/>
        </authorList>
    </citation>
    <scope>NUCLEOTIDE SEQUENCE [LARGE SCALE GENOMIC DNA]</scope>
</reference>
<dbReference type="InterPro" id="IPR001627">
    <property type="entry name" value="Semap_dom"/>
</dbReference>
<dbReference type="OMA" id="GPAMDNK"/>
<dbReference type="Pfam" id="PF01437">
    <property type="entry name" value="PSI"/>
    <property type="match status" value="1"/>
</dbReference>
<dbReference type="PROSITE" id="PS51004">
    <property type="entry name" value="SEMA"/>
    <property type="match status" value="1"/>
</dbReference>
<comment type="subcellular location">
    <subcellularLocation>
        <location evidence="1">Membrane</location>
    </subcellularLocation>
</comment>
<evidence type="ECO:0000256" key="4">
    <source>
        <dbReference type="ARBA" id="ARBA00023180"/>
    </source>
</evidence>
<feature type="domain" description="Sema" evidence="7">
    <location>
        <begin position="7"/>
        <end position="475"/>
    </location>
</feature>
<feature type="chain" id="PRO_5023935008" description="Sema domain-containing protein" evidence="6">
    <location>
        <begin position="21"/>
        <end position="602"/>
    </location>
</feature>
<keyword evidence="9" id="KW-1185">Reference proteome</keyword>
<name>A0A5F8GTK3_MONDO</name>
<evidence type="ECO:0000313" key="9">
    <source>
        <dbReference type="Proteomes" id="UP000002280"/>
    </source>
</evidence>
<dbReference type="InterPro" id="IPR015943">
    <property type="entry name" value="WD40/YVTN_repeat-like_dom_sf"/>
</dbReference>